<evidence type="ECO:0000313" key="2">
    <source>
        <dbReference type="EnsemblPlants" id="OPUNC10G07420.1"/>
    </source>
</evidence>
<dbReference type="InterPro" id="IPR001810">
    <property type="entry name" value="F-box_dom"/>
</dbReference>
<dbReference type="InterPro" id="IPR050796">
    <property type="entry name" value="SCF_F-box_component"/>
</dbReference>
<dbReference type="SMART" id="SM00256">
    <property type="entry name" value="FBOX"/>
    <property type="match status" value="1"/>
</dbReference>
<reference evidence="2" key="2">
    <citation type="submission" date="2018-05" db="EMBL/GenBank/DDBJ databases">
        <title>OpunRS2 (Oryza punctata Reference Sequence Version 2).</title>
        <authorList>
            <person name="Zhang J."/>
            <person name="Kudrna D."/>
            <person name="Lee S."/>
            <person name="Talag J."/>
            <person name="Welchert J."/>
            <person name="Wing R.A."/>
        </authorList>
    </citation>
    <scope>NUCLEOTIDE SEQUENCE [LARGE SCALE GENOMIC DNA]</scope>
</reference>
<dbReference type="Pfam" id="PF08268">
    <property type="entry name" value="FBA_3"/>
    <property type="match status" value="1"/>
</dbReference>
<keyword evidence="3" id="KW-1185">Reference proteome</keyword>
<dbReference type="HOGENOM" id="CLU_032609_0_0_1"/>
<dbReference type="SUPFAM" id="SSF81383">
    <property type="entry name" value="F-box domain"/>
    <property type="match status" value="1"/>
</dbReference>
<protein>
    <recommendedName>
        <fullName evidence="1">F-box domain-containing protein</fullName>
    </recommendedName>
</protein>
<dbReference type="OMA" id="IFHCDRK"/>
<evidence type="ECO:0000259" key="1">
    <source>
        <dbReference type="SMART" id="SM00256"/>
    </source>
</evidence>
<feature type="domain" description="F-box" evidence="1">
    <location>
        <begin position="160"/>
        <end position="201"/>
    </location>
</feature>
<dbReference type="NCBIfam" id="TIGR01640">
    <property type="entry name" value="F_box_assoc_1"/>
    <property type="match status" value="1"/>
</dbReference>
<sequence>MGSSPAAAAAVEELTRLYRELPRRPSAEEVEAAAAVLASAEAEDAAARLAQVEVAAPQPPEDGVPGEILDVLREAWDNAVPPIGLLRRRKEAEIVVEVDRRFKVFDELLARLSRVVATLSEPPAAEAGEERVDSAPVPTAPAELVEEAVRRTPRGFTGGLDDEMVLCEILVRLPARSILRCRAVCTSWRRLTSDPAFLRAHHRRQPDLPLIYFRRGDSDYVGAIDLHAAQLRPVIDYTWPFGYTVIASCDGLLLLSSGRFYICNPATNHWAEIPQLVDGDFLGLYPHSLSGEYRILYGEFHGEEECVYHIITLGSDEPKRIRMTMGSSEPVEQPLAREFLMHARGDRSVLVRGNLHWYLRHRDEGCKIMVFDTVSESFQWMRHPAVPGWVSLLEMDNTLVFSAVECMSRIDLWVLQDHERSIWACKHRIELPMVQIRQFPECNLEHLGWSAMIVSVEGDVLVRCSNRIFHCDRKGNVLASFQFDGQLPMNCLHRLKENLVLHPFFRM</sequence>
<evidence type="ECO:0000313" key="3">
    <source>
        <dbReference type="Proteomes" id="UP000026962"/>
    </source>
</evidence>
<dbReference type="EnsemblPlants" id="OPUNC10G07420.1">
    <property type="protein sequence ID" value="OPUNC10G07420.1"/>
    <property type="gene ID" value="OPUNC10G07420"/>
</dbReference>
<accession>A0A0E0M790</accession>
<dbReference type="PANTHER" id="PTHR31672">
    <property type="entry name" value="BNACNNG10540D PROTEIN"/>
    <property type="match status" value="1"/>
</dbReference>
<dbReference type="Gramene" id="OPUNC10G07420.1">
    <property type="protein sequence ID" value="OPUNC10G07420.1"/>
    <property type="gene ID" value="OPUNC10G07420"/>
</dbReference>
<dbReference type="InterPro" id="IPR013187">
    <property type="entry name" value="F-box-assoc_dom_typ3"/>
</dbReference>
<dbReference type="InterPro" id="IPR017451">
    <property type="entry name" value="F-box-assoc_interact_dom"/>
</dbReference>
<proteinExistence type="predicted"/>
<dbReference type="Pfam" id="PF12937">
    <property type="entry name" value="F-box-like"/>
    <property type="match status" value="1"/>
</dbReference>
<dbReference type="Gene3D" id="1.20.1280.50">
    <property type="match status" value="1"/>
</dbReference>
<reference evidence="2" key="1">
    <citation type="submission" date="2015-04" db="UniProtKB">
        <authorList>
            <consortium name="EnsemblPlants"/>
        </authorList>
    </citation>
    <scope>IDENTIFICATION</scope>
</reference>
<dbReference type="PANTHER" id="PTHR31672:SF2">
    <property type="entry name" value="F-BOX DOMAIN-CONTAINING PROTEIN"/>
    <property type="match status" value="1"/>
</dbReference>
<dbReference type="InterPro" id="IPR036047">
    <property type="entry name" value="F-box-like_dom_sf"/>
</dbReference>
<dbReference type="Proteomes" id="UP000026962">
    <property type="component" value="Chromosome 10"/>
</dbReference>
<dbReference type="AlphaFoldDB" id="A0A0E0M790"/>
<name>A0A0E0M790_ORYPU</name>
<organism evidence="2">
    <name type="scientific">Oryza punctata</name>
    <name type="common">Red rice</name>
    <dbReference type="NCBI Taxonomy" id="4537"/>
    <lineage>
        <taxon>Eukaryota</taxon>
        <taxon>Viridiplantae</taxon>
        <taxon>Streptophyta</taxon>
        <taxon>Embryophyta</taxon>
        <taxon>Tracheophyta</taxon>
        <taxon>Spermatophyta</taxon>
        <taxon>Magnoliopsida</taxon>
        <taxon>Liliopsida</taxon>
        <taxon>Poales</taxon>
        <taxon>Poaceae</taxon>
        <taxon>BOP clade</taxon>
        <taxon>Oryzoideae</taxon>
        <taxon>Oryzeae</taxon>
        <taxon>Oryzinae</taxon>
        <taxon>Oryza</taxon>
    </lineage>
</organism>